<reference evidence="2 3" key="1">
    <citation type="submission" date="2020-06" db="EMBL/GenBank/DDBJ databases">
        <title>Genome sequence of Paramixta manurensis strain PD-1.</title>
        <authorList>
            <person name="Lee C.W."/>
            <person name="Kim J."/>
        </authorList>
    </citation>
    <scope>NUCLEOTIDE SEQUENCE [LARGE SCALE GENOMIC DNA]</scope>
    <source>
        <strain evidence="2 3">PD-1</strain>
    </source>
</reference>
<dbReference type="RefSeq" id="WP_173633571.1">
    <property type="nucleotide sequence ID" value="NZ_CP054212.1"/>
</dbReference>
<feature type="transmembrane region" description="Helical" evidence="1">
    <location>
        <begin position="37"/>
        <end position="57"/>
    </location>
</feature>
<protein>
    <recommendedName>
        <fullName evidence="4">Inner membrane protein</fullName>
    </recommendedName>
</protein>
<accession>A0A6M8UFQ8</accession>
<name>A0A6M8UFQ8_9GAMM</name>
<keyword evidence="3" id="KW-1185">Reference proteome</keyword>
<evidence type="ECO:0000313" key="3">
    <source>
        <dbReference type="Proteomes" id="UP000505325"/>
    </source>
</evidence>
<dbReference type="InterPro" id="IPR020368">
    <property type="entry name" value="Uncharacterised_YbjM"/>
</dbReference>
<evidence type="ECO:0008006" key="4">
    <source>
        <dbReference type="Google" id="ProtNLM"/>
    </source>
</evidence>
<organism evidence="2 3">
    <name type="scientific">Paramixta manurensis</name>
    <dbReference type="NCBI Taxonomy" id="2740817"/>
    <lineage>
        <taxon>Bacteria</taxon>
        <taxon>Pseudomonadati</taxon>
        <taxon>Pseudomonadota</taxon>
        <taxon>Gammaproteobacteria</taxon>
        <taxon>Enterobacterales</taxon>
        <taxon>Erwiniaceae</taxon>
        <taxon>Paramixta</taxon>
    </lineage>
</organism>
<feature type="transmembrane region" description="Helical" evidence="1">
    <location>
        <begin position="64"/>
        <end position="84"/>
    </location>
</feature>
<evidence type="ECO:0000256" key="1">
    <source>
        <dbReference type="SAM" id="Phobius"/>
    </source>
</evidence>
<dbReference type="Proteomes" id="UP000505325">
    <property type="component" value="Chromosome"/>
</dbReference>
<feature type="transmembrane region" description="Helical" evidence="1">
    <location>
        <begin position="96"/>
        <end position="114"/>
    </location>
</feature>
<keyword evidence="1" id="KW-1133">Transmembrane helix</keyword>
<dbReference type="Pfam" id="PF11045">
    <property type="entry name" value="YbjM"/>
    <property type="match status" value="1"/>
</dbReference>
<dbReference type="KEGG" id="pmak:PMPD1_1609"/>
<dbReference type="GO" id="GO:0016020">
    <property type="term" value="C:membrane"/>
    <property type="evidence" value="ECO:0007669"/>
    <property type="project" value="InterPro"/>
</dbReference>
<keyword evidence="1" id="KW-0472">Membrane</keyword>
<dbReference type="EMBL" id="CP054212">
    <property type="protein sequence ID" value="QKJ86560.1"/>
    <property type="molecule type" value="Genomic_DNA"/>
</dbReference>
<evidence type="ECO:0000313" key="2">
    <source>
        <dbReference type="EMBL" id="QKJ86560.1"/>
    </source>
</evidence>
<dbReference type="AlphaFoldDB" id="A0A6M8UFQ8"/>
<feature type="transmembrane region" description="Helical" evidence="1">
    <location>
        <begin position="7"/>
        <end position="25"/>
    </location>
</feature>
<keyword evidence="1" id="KW-0812">Transmembrane</keyword>
<sequence length="124" mass="13659">MLLHGVRWFSVVFGAAIYCAVFIFVRHDLLTDNNNPSHTQLGLLLFIAPGMVAAFIAPRAPLSVALLAALIATPFCVLVTWLVYACVDSFWQEMAWNSSAIFWSGLGALVVMFWRAMTPSGRLP</sequence>
<proteinExistence type="predicted"/>
<gene>
    <name evidence="2" type="ORF">PMPD1_1609</name>
</gene>